<accession>A0ABS2THR7</accession>
<evidence type="ECO:0000256" key="2">
    <source>
        <dbReference type="ARBA" id="ARBA00009142"/>
    </source>
</evidence>
<keyword evidence="5 6" id="KW-0472">Membrane</keyword>
<feature type="transmembrane region" description="Helical" evidence="6">
    <location>
        <begin position="96"/>
        <end position="114"/>
    </location>
</feature>
<keyword evidence="4 6" id="KW-1133">Transmembrane helix</keyword>
<comment type="similarity">
    <text evidence="2 6">Belongs to the 4-toluene sulfonate uptake permease (TSUP) (TC 2.A.102) family.</text>
</comment>
<sequence>MMLALGVGLLIGIVVGLLGAGGGILSVPALMYLLDQTPYSAALGSLIGVALTSLGSLIVHARAHNVRGRAALLFGSLSIAGAVAGARVSLLLDDELLARVFAIFLIVVGLGFVVRTVTMGGDREGPVEAMTRRDLVVLCAAATATGLLTGVFGVGGGFMIVPVLVFVMKVPMRQAVGTSLLVMVVTSAAGILGRAPFHGDIDVPLLALFVTGSIAGGLCGSVVSKRIPPRVLTGIFALLVLVVGTYSAAISWG</sequence>
<dbReference type="EMBL" id="JAFFJS010000003">
    <property type="protein sequence ID" value="MBM9433322.1"/>
    <property type="molecule type" value="Genomic_DNA"/>
</dbReference>
<comment type="caution">
    <text evidence="7">The sequence shown here is derived from an EMBL/GenBank/DDBJ whole genome shotgun (WGS) entry which is preliminary data.</text>
</comment>
<comment type="subcellular location">
    <subcellularLocation>
        <location evidence="6">Cell membrane</location>
        <topology evidence="6">Multi-pass membrane protein</topology>
    </subcellularLocation>
    <subcellularLocation>
        <location evidence="1">Membrane</location>
        <topology evidence="1">Multi-pass membrane protein</topology>
    </subcellularLocation>
</comment>
<evidence type="ECO:0000256" key="5">
    <source>
        <dbReference type="ARBA" id="ARBA00023136"/>
    </source>
</evidence>
<evidence type="ECO:0000256" key="6">
    <source>
        <dbReference type="RuleBase" id="RU363041"/>
    </source>
</evidence>
<evidence type="ECO:0000256" key="1">
    <source>
        <dbReference type="ARBA" id="ARBA00004141"/>
    </source>
</evidence>
<feature type="transmembrane region" description="Helical" evidence="6">
    <location>
        <begin position="230"/>
        <end position="252"/>
    </location>
</feature>
<feature type="transmembrane region" description="Helical" evidence="6">
    <location>
        <begin position="71"/>
        <end position="90"/>
    </location>
</feature>
<dbReference type="RefSeq" id="WP_182174331.1">
    <property type="nucleotide sequence ID" value="NZ_CP059676.1"/>
</dbReference>
<name>A0ABS2THR7_9ACTO</name>
<evidence type="ECO:0000313" key="8">
    <source>
        <dbReference type="Proteomes" id="UP000705983"/>
    </source>
</evidence>
<reference evidence="8" key="1">
    <citation type="submission" date="2021-02" db="EMBL/GenBank/DDBJ databases">
        <title>Leucobacter sp. CX169.</title>
        <authorList>
            <person name="Cheng Y."/>
        </authorList>
    </citation>
    <scope>NUCLEOTIDE SEQUENCE [LARGE SCALE GENOMIC DNA]</scope>
    <source>
        <strain evidence="8">JY899</strain>
    </source>
</reference>
<dbReference type="InterPro" id="IPR051598">
    <property type="entry name" value="TSUP/Inactive_protease-like"/>
</dbReference>
<keyword evidence="3 6" id="KW-0812">Transmembrane</keyword>
<evidence type="ECO:0000313" key="7">
    <source>
        <dbReference type="EMBL" id="MBM9433322.1"/>
    </source>
</evidence>
<dbReference type="Pfam" id="PF01925">
    <property type="entry name" value="TauE"/>
    <property type="match status" value="1"/>
</dbReference>
<gene>
    <name evidence="7" type="ORF">JVW63_06380</name>
</gene>
<feature type="transmembrane region" description="Helical" evidence="6">
    <location>
        <begin position="205"/>
        <end position="224"/>
    </location>
</feature>
<dbReference type="Proteomes" id="UP000705983">
    <property type="component" value="Unassembled WGS sequence"/>
</dbReference>
<organism evidence="7 8">
    <name type="scientific">Flaviflexus equikiangi</name>
    <dbReference type="NCBI Taxonomy" id="2758573"/>
    <lineage>
        <taxon>Bacteria</taxon>
        <taxon>Bacillati</taxon>
        <taxon>Actinomycetota</taxon>
        <taxon>Actinomycetes</taxon>
        <taxon>Actinomycetales</taxon>
        <taxon>Actinomycetaceae</taxon>
        <taxon>Flaviflexus</taxon>
    </lineage>
</organism>
<evidence type="ECO:0000256" key="4">
    <source>
        <dbReference type="ARBA" id="ARBA00022989"/>
    </source>
</evidence>
<feature type="transmembrane region" description="Helical" evidence="6">
    <location>
        <begin position="38"/>
        <end position="59"/>
    </location>
</feature>
<dbReference type="PANTHER" id="PTHR43701">
    <property type="entry name" value="MEMBRANE TRANSPORTER PROTEIN MJ0441-RELATED"/>
    <property type="match status" value="1"/>
</dbReference>
<feature type="transmembrane region" description="Helical" evidence="6">
    <location>
        <begin position="135"/>
        <end position="168"/>
    </location>
</feature>
<evidence type="ECO:0000256" key="3">
    <source>
        <dbReference type="ARBA" id="ARBA00022692"/>
    </source>
</evidence>
<proteinExistence type="inferred from homology"/>
<keyword evidence="6" id="KW-1003">Cell membrane</keyword>
<dbReference type="InterPro" id="IPR002781">
    <property type="entry name" value="TM_pro_TauE-like"/>
</dbReference>
<protein>
    <recommendedName>
        <fullName evidence="6">Probable membrane transporter protein</fullName>
    </recommendedName>
</protein>
<dbReference type="PANTHER" id="PTHR43701:SF2">
    <property type="entry name" value="MEMBRANE TRANSPORTER PROTEIN YJNA-RELATED"/>
    <property type="match status" value="1"/>
</dbReference>
<keyword evidence="8" id="KW-1185">Reference proteome</keyword>